<dbReference type="InterPro" id="IPR037185">
    <property type="entry name" value="EmrE-like"/>
</dbReference>
<dbReference type="InterPro" id="IPR050638">
    <property type="entry name" value="AA-Vitamin_Transporters"/>
</dbReference>
<dbReference type="PANTHER" id="PTHR32322">
    <property type="entry name" value="INNER MEMBRANE TRANSPORTER"/>
    <property type="match status" value="1"/>
</dbReference>
<feature type="transmembrane region" description="Helical" evidence="6">
    <location>
        <begin position="68"/>
        <end position="90"/>
    </location>
</feature>
<feature type="transmembrane region" description="Helical" evidence="6">
    <location>
        <begin position="245"/>
        <end position="264"/>
    </location>
</feature>
<name>A0A3A8AZ69_9RHOB</name>
<feature type="domain" description="EamA" evidence="7">
    <location>
        <begin position="10"/>
        <end position="140"/>
    </location>
</feature>
<dbReference type="OrthoDB" id="8688375at2"/>
<feature type="transmembrane region" description="Helical" evidence="6">
    <location>
        <begin position="35"/>
        <end position="56"/>
    </location>
</feature>
<dbReference type="SUPFAM" id="SSF103481">
    <property type="entry name" value="Multidrug resistance efflux transporter EmrE"/>
    <property type="match status" value="2"/>
</dbReference>
<gene>
    <name evidence="8" type="ORF">D6850_04875</name>
</gene>
<evidence type="ECO:0000259" key="7">
    <source>
        <dbReference type="Pfam" id="PF00892"/>
    </source>
</evidence>
<comment type="caution">
    <text evidence="8">The sequence shown here is derived from an EMBL/GenBank/DDBJ whole genome shotgun (WGS) entry which is preliminary data.</text>
</comment>
<keyword evidence="9" id="KW-1185">Reference proteome</keyword>
<reference evidence="8 9" key="1">
    <citation type="submission" date="2018-09" db="EMBL/GenBank/DDBJ databases">
        <title>Roseovarius spongiae sp. nov., isolated from a marine sponge.</title>
        <authorList>
            <person name="Zhuang L."/>
            <person name="Luo L."/>
        </authorList>
    </citation>
    <scope>NUCLEOTIDE SEQUENCE [LARGE SCALE GENOMIC DNA]</scope>
    <source>
        <strain evidence="8 9">HN-E21</strain>
    </source>
</reference>
<comment type="similarity">
    <text evidence="2">Belongs to the EamA transporter family.</text>
</comment>
<evidence type="ECO:0000256" key="1">
    <source>
        <dbReference type="ARBA" id="ARBA00004141"/>
    </source>
</evidence>
<dbReference type="RefSeq" id="WP_121164297.1">
    <property type="nucleotide sequence ID" value="NZ_RAPE01000001.1"/>
</dbReference>
<dbReference type="PANTHER" id="PTHR32322:SF2">
    <property type="entry name" value="EAMA DOMAIN-CONTAINING PROTEIN"/>
    <property type="match status" value="1"/>
</dbReference>
<keyword evidence="5 6" id="KW-0472">Membrane</keyword>
<dbReference type="EMBL" id="RAPE01000001">
    <property type="protein sequence ID" value="RKF16869.1"/>
    <property type="molecule type" value="Genomic_DNA"/>
</dbReference>
<protein>
    <submittedName>
        <fullName evidence="8">DMT family transporter</fullName>
    </submittedName>
</protein>
<dbReference type="Proteomes" id="UP000281128">
    <property type="component" value="Unassembled WGS sequence"/>
</dbReference>
<feature type="transmembrane region" description="Helical" evidence="6">
    <location>
        <begin position="96"/>
        <end position="116"/>
    </location>
</feature>
<feature type="transmembrane region" description="Helical" evidence="6">
    <location>
        <begin position="123"/>
        <end position="141"/>
    </location>
</feature>
<evidence type="ECO:0000256" key="4">
    <source>
        <dbReference type="ARBA" id="ARBA00022989"/>
    </source>
</evidence>
<organism evidence="8 9">
    <name type="scientific">Roseovarius spongiae</name>
    <dbReference type="NCBI Taxonomy" id="2320272"/>
    <lineage>
        <taxon>Bacteria</taxon>
        <taxon>Pseudomonadati</taxon>
        <taxon>Pseudomonadota</taxon>
        <taxon>Alphaproteobacteria</taxon>
        <taxon>Rhodobacterales</taxon>
        <taxon>Roseobacteraceae</taxon>
        <taxon>Roseovarius</taxon>
    </lineage>
</organism>
<comment type="subcellular location">
    <subcellularLocation>
        <location evidence="1">Membrane</location>
        <topology evidence="1">Multi-pass membrane protein</topology>
    </subcellularLocation>
</comment>
<feature type="domain" description="EamA" evidence="7">
    <location>
        <begin position="153"/>
        <end position="288"/>
    </location>
</feature>
<evidence type="ECO:0000256" key="5">
    <source>
        <dbReference type="ARBA" id="ARBA00023136"/>
    </source>
</evidence>
<feature type="transmembrane region" description="Helical" evidence="6">
    <location>
        <begin position="185"/>
        <end position="208"/>
    </location>
</feature>
<dbReference type="InterPro" id="IPR000620">
    <property type="entry name" value="EamA_dom"/>
</dbReference>
<evidence type="ECO:0000313" key="9">
    <source>
        <dbReference type="Proteomes" id="UP000281128"/>
    </source>
</evidence>
<evidence type="ECO:0000256" key="6">
    <source>
        <dbReference type="SAM" id="Phobius"/>
    </source>
</evidence>
<dbReference type="AlphaFoldDB" id="A0A3A8AZ69"/>
<evidence type="ECO:0000256" key="2">
    <source>
        <dbReference type="ARBA" id="ARBA00007362"/>
    </source>
</evidence>
<proteinExistence type="inferred from homology"/>
<feature type="transmembrane region" description="Helical" evidence="6">
    <location>
        <begin position="153"/>
        <end position="173"/>
    </location>
</feature>
<keyword evidence="3 6" id="KW-0812">Transmembrane</keyword>
<keyword evidence="4 6" id="KW-1133">Transmembrane helix</keyword>
<sequence length="315" mass="33458">MREAAFLYGVLFVMGVGWGATIPLAKVAVSTGHQPMGLIFWQLVVVVLFLAVVSALRGKRPVFARQYLRLFVMVALCGAVLPDIFFYLAAMNLPGGVMSIVVSTVAMFSLPIAIALGNERFEAHRLLGVFVGLLGIVLLVGPEASFTGGFSAWFVLLALCAPILYATEGNLVWKWGTQGLDPMQVILGASLVGMVISLPIAVASGQWIDPMQGFGVAEAALVAGAVIHAAVYACYVWLVGRAGSVFTAQSSYLVTGCGVLWSMLLLGESYSVWVWVALGVMLLGMFLVQPRHARVLAPAPVMEENDAAQEGSPPL</sequence>
<accession>A0A3A8AZ69</accession>
<evidence type="ECO:0000313" key="8">
    <source>
        <dbReference type="EMBL" id="RKF16869.1"/>
    </source>
</evidence>
<feature type="transmembrane region" description="Helical" evidence="6">
    <location>
        <begin position="214"/>
        <end position="238"/>
    </location>
</feature>
<dbReference type="Pfam" id="PF00892">
    <property type="entry name" value="EamA"/>
    <property type="match status" value="2"/>
</dbReference>
<evidence type="ECO:0000256" key="3">
    <source>
        <dbReference type="ARBA" id="ARBA00022692"/>
    </source>
</evidence>
<feature type="transmembrane region" description="Helical" evidence="6">
    <location>
        <begin position="270"/>
        <end position="288"/>
    </location>
</feature>
<dbReference type="GO" id="GO:0016020">
    <property type="term" value="C:membrane"/>
    <property type="evidence" value="ECO:0007669"/>
    <property type="project" value="UniProtKB-SubCell"/>
</dbReference>